<keyword evidence="2" id="KW-0812">Transmembrane</keyword>
<evidence type="ECO:0000313" key="4">
    <source>
        <dbReference type="EMBL" id="HFK95869.1"/>
    </source>
</evidence>
<keyword evidence="2" id="KW-1133">Transmembrane helix</keyword>
<dbReference type="EMBL" id="DSTK01000005">
    <property type="protein sequence ID" value="HFK95869.1"/>
    <property type="molecule type" value="Genomic_DNA"/>
</dbReference>
<feature type="transmembrane region" description="Helical" evidence="2">
    <location>
        <begin position="79"/>
        <end position="99"/>
    </location>
</feature>
<feature type="transmembrane region" description="Helical" evidence="2">
    <location>
        <begin position="46"/>
        <end position="67"/>
    </location>
</feature>
<dbReference type="Pfam" id="PF00211">
    <property type="entry name" value="Guanylate_cyc"/>
    <property type="match status" value="1"/>
</dbReference>
<dbReference type="InterPro" id="IPR029787">
    <property type="entry name" value="Nucleotide_cyclase"/>
</dbReference>
<organism evidence="4">
    <name type="scientific">Desulfacinum infernum</name>
    <dbReference type="NCBI Taxonomy" id="35837"/>
    <lineage>
        <taxon>Bacteria</taxon>
        <taxon>Pseudomonadati</taxon>
        <taxon>Thermodesulfobacteriota</taxon>
        <taxon>Syntrophobacteria</taxon>
        <taxon>Syntrophobacterales</taxon>
        <taxon>Syntrophobacteraceae</taxon>
        <taxon>Desulfacinum</taxon>
    </lineage>
</organism>
<dbReference type="Gene3D" id="3.30.70.1230">
    <property type="entry name" value="Nucleotide cyclase"/>
    <property type="match status" value="1"/>
</dbReference>
<gene>
    <name evidence="4" type="ORF">ENS06_00925</name>
</gene>
<dbReference type="GO" id="GO:0004016">
    <property type="term" value="F:adenylate cyclase activity"/>
    <property type="evidence" value="ECO:0007669"/>
    <property type="project" value="UniProtKB-ARBA"/>
</dbReference>
<dbReference type="InterPro" id="IPR001054">
    <property type="entry name" value="A/G_cyclase"/>
</dbReference>
<dbReference type="SUPFAM" id="SSF55073">
    <property type="entry name" value="Nucleotide cyclase"/>
    <property type="match status" value="1"/>
</dbReference>
<feature type="transmembrane region" description="Helical" evidence="2">
    <location>
        <begin position="130"/>
        <end position="149"/>
    </location>
</feature>
<dbReference type="SMART" id="SM00044">
    <property type="entry name" value="CYCc"/>
    <property type="match status" value="1"/>
</dbReference>
<protein>
    <submittedName>
        <fullName evidence="4">Adenylate/guanylate cyclase domain-containing protein</fullName>
    </submittedName>
</protein>
<sequence>MGSLPSEKARSRKLSALWLGYLGWLVASGTIGLLKKLGYSDIAPHQLAVFIAAATVAHGIGCAMVLFGWDSRFRFDPHFVLIPNWFFFAPVAAYGFYAVGTARDLMLIGWLMGFFFLAGHVRFRCVLLTACYYMLLYLGILVVMSRLHGQHPDYVREAVRIGAFLAVCVFLAALLDRFASQKAHLKESVAQLREKDREITRLNEKLSLFVSDPLVRHLSKDEGRALFGHSRKKITIFFSDICRFSTITDTMEPEEMAEQLNEYFHEMIPLVLQHKGTLDKLMGDGIMVLFGAPDDMDPAEGAYRCVQMAAAMQAKLKELNHKWTLKGLPHTLQVRMGAHTGLSVVGTFGSDRWLNYTAIGSQVNVAARLQQTAEPGQMLISRATYALIAEKIHARDLGPMSLKGLHQPVHIYECLGLDTQGASRRLVEEGPGYFISLQPDVMEETKMRELARVLAALAETRKASKG</sequence>
<reference evidence="4" key="1">
    <citation type="journal article" date="2020" name="mSystems">
        <title>Genome- and Community-Level Interaction Insights into Carbon Utilization and Element Cycling Functions of Hydrothermarchaeota in Hydrothermal Sediment.</title>
        <authorList>
            <person name="Zhou Z."/>
            <person name="Liu Y."/>
            <person name="Xu W."/>
            <person name="Pan J."/>
            <person name="Luo Z.H."/>
            <person name="Li M."/>
        </authorList>
    </citation>
    <scope>NUCLEOTIDE SEQUENCE [LARGE SCALE GENOMIC DNA]</scope>
    <source>
        <strain evidence="4">SpSt-456</strain>
    </source>
</reference>
<dbReference type="AlphaFoldDB" id="A0A832A342"/>
<name>A0A832A342_9BACT</name>
<evidence type="ECO:0000259" key="3">
    <source>
        <dbReference type="PROSITE" id="PS50125"/>
    </source>
</evidence>
<feature type="domain" description="Guanylate cyclase" evidence="3">
    <location>
        <begin position="235"/>
        <end position="370"/>
    </location>
</feature>
<dbReference type="PROSITE" id="PS50125">
    <property type="entry name" value="GUANYLATE_CYCLASE_2"/>
    <property type="match status" value="1"/>
</dbReference>
<dbReference type="InterPro" id="IPR050697">
    <property type="entry name" value="Adenylyl/Guanylyl_Cyclase_3/4"/>
</dbReference>
<dbReference type="GO" id="GO:0006171">
    <property type="term" value="P:cAMP biosynthetic process"/>
    <property type="evidence" value="ECO:0007669"/>
    <property type="project" value="TreeGrafter"/>
</dbReference>
<keyword evidence="1" id="KW-0175">Coiled coil</keyword>
<dbReference type="PANTHER" id="PTHR43081">
    <property type="entry name" value="ADENYLATE CYCLASE, TERMINAL-DIFFERENTIATION SPECIFIC-RELATED"/>
    <property type="match status" value="1"/>
</dbReference>
<dbReference type="PANTHER" id="PTHR43081:SF18">
    <property type="entry name" value="BLL7624 PROTEIN"/>
    <property type="match status" value="1"/>
</dbReference>
<dbReference type="GO" id="GO:0035556">
    <property type="term" value="P:intracellular signal transduction"/>
    <property type="evidence" value="ECO:0007669"/>
    <property type="project" value="InterPro"/>
</dbReference>
<accession>A0A832A342</accession>
<dbReference type="CDD" id="cd07302">
    <property type="entry name" value="CHD"/>
    <property type="match status" value="1"/>
</dbReference>
<feature type="transmembrane region" description="Helical" evidence="2">
    <location>
        <begin position="161"/>
        <end position="179"/>
    </location>
</feature>
<feature type="transmembrane region" description="Helical" evidence="2">
    <location>
        <begin position="16"/>
        <end position="34"/>
    </location>
</feature>
<feature type="coiled-coil region" evidence="1">
    <location>
        <begin position="175"/>
        <end position="205"/>
    </location>
</feature>
<evidence type="ECO:0000256" key="1">
    <source>
        <dbReference type="SAM" id="Coils"/>
    </source>
</evidence>
<proteinExistence type="predicted"/>
<comment type="caution">
    <text evidence="4">The sequence shown here is derived from an EMBL/GenBank/DDBJ whole genome shotgun (WGS) entry which is preliminary data.</text>
</comment>
<keyword evidence="2" id="KW-0472">Membrane</keyword>
<evidence type="ECO:0000256" key="2">
    <source>
        <dbReference type="SAM" id="Phobius"/>
    </source>
</evidence>